<dbReference type="PANTHER" id="PTHR30613">
    <property type="entry name" value="UNCHARACTERIZED PROTEIN YBIU-RELATED"/>
    <property type="match status" value="1"/>
</dbReference>
<keyword evidence="3" id="KW-1185">Reference proteome</keyword>
<dbReference type="Gene3D" id="2.60.120.330">
    <property type="entry name" value="B-lactam Antibiotic, Isopenicillin N Synthase, Chain"/>
    <property type="match status" value="1"/>
</dbReference>
<evidence type="ECO:0000313" key="3">
    <source>
        <dbReference type="Proteomes" id="UP000053477"/>
    </source>
</evidence>
<organism evidence="2 3">
    <name type="scientific">Schizopora paradoxa</name>
    <dbReference type="NCBI Taxonomy" id="27342"/>
    <lineage>
        <taxon>Eukaryota</taxon>
        <taxon>Fungi</taxon>
        <taxon>Dikarya</taxon>
        <taxon>Basidiomycota</taxon>
        <taxon>Agaricomycotina</taxon>
        <taxon>Agaricomycetes</taxon>
        <taxon>Hymenochaetales</taxon>
        <taxon>Schizoporaceae</taxon>
        <taxon>Schizopora</taxon>
    </lineage>
</organism>
<dbReference type="EMBL" id="KQ086189">
    <property type="protein sequence ID" value="KLO06666.1"/>
    <property type="molecule type" value="Genomic_DNA"/>
</dbReference>
<reference evidence="2 3" key="1">
    <citation type="submission" date="2015-04" db="EMBL/GenBank/DDBJ databases">
        <title>Complete genome sequence of Schizopora paradoxa KUC8140, a cosmopolitan wood degrader in East Asia.</title>
        <authorList>
            <consortium name="DOE Joint Genome Institute"/>
            <person name="Min B."/>
            <person name="Park H."/>
            <person name="Jang Y."/>
            <person name="Kim J.-J."/>
            <person name="Kim K.H."/>
            <person name="Pangilinan J."/>
            <person name="Lipzen A."/>
            <person name="Riley R."/>
            <person name="Grigoriev I.V."/>
            <person name="Spatafora J.W."/>
            <person name="Choi I.-G."/>
        </authorList>
    </citation>
    <scope>NUCLEOTIDE SEQUENCE [LARGE SCALE GENOMIC DNA]</scope>
    <source>
        <strain evidence="2 3">KUC8140</strain>
    </source>
</reference>
<dbReference type="SUPFAM" id="SSF51197">
    <property type="entry name" value="Clavaminate synthase-like"/>
    <property type="match status" value="1"/>
</dbReference>
<evidence type="ECO:0000313" key="2">
    <source>
        <dbReference type="EMBL" id="KLO06666.1"/>
    </source>
</evidence>
<keyword evidence="1" id="KW-0175">Coiled coil</keyword>
<proteinExistence type="predicted"/>
<dbReference type="InParanoid" id="A0A0H2RPC6"/>
<dbReference type="Pfam" id="PF07350">
    <property type="entry name" value="Gig2-like"/>
    <property type="match status" value="1"/>
</dbReference>
<evidence type="ECO:0000256" key="1">
    <source>
        <dbReference type="SAM" id="Coils"/>
    </source>
</evidence>
<gene>
    <name evidence="2" type="ORF">SCHPADRAFT_1002215</name>
</gene>
<dbReference type="STRING" id="27342.A0A0H2RPC6"/>
<name>A0A0H2RPC6_9AGAM</name>
<dbReference type="InterPro" id="IPR010856">
    <property type="entry name" value="Gig2-like"/>
</dbReference>
<feature type="coiled-coil region" evidence="1">
    <location>
        <begin position="32"/>
        <end position="59"/>
    </location>
</feature>
<dbReference type="OrthoDB" id="8249012at2759"/>
<protein>
    <submittedName>
        <fullName evidence="2">DUF1479-domain-containing protein</fullName>
    </submittedName>
</protein>
<dbReference type="AlphaFoldDB" id="A0A0H2RPC6"/>
<dbReference type="PANTHER" id="PTHR30613:SF1">
    <property type="entry name" value="DUF1479 DOMAIN PROTEIN (AFU_ORTHOLOGUE AFUA_5G09280)"/>
    <property type="match status" value="1"/>
</dbReference>
<dbReference type="Proteomes" id="UP000053477">
    <property type="component" value="Unassembled WGS sequence"/>
</dbReference>
<sequence length="440" mass="49567">MSLPGDIPMPERFADLKRALLPADDEGKKKFVQAWEDVLAALKAKAKEVENAKETSEIIPIVEFADLNKISKDEMERIKRVGTVIIRNVVGDAQATAWKEELKAHVKSNPVEGIPENDKQFFMLYWTRPQVQARADPNILATTVWLNHLYNTSSSSGDSDVQSVLKDVKLNTPLTYADRFRIRHPGNKWDQHPPHIDGGGIERWEDANFRSCFADILEGNWRKHDPYALEGRLNAKISLYKRANQASVFRTFQGWLALSETGPGLGTLKVFPDVQLSNAYLIMRPFFRPKEKQVTEDPLDAENWELDTSTPEFPGIFASPSSFRGPRLIPPSHPHMQLPITMTSCPHVNPGDMVFWHCDVVHSVEVDHVGVDDSAVMYIPAVPSTKQNEEYLIRQLESFKQGIPPPDFPRTVVPEGGWDGTGVEKDVTTEIGKRAMGFAY</sequence>
<accession>A0A0H2RPC6</accession>
<dbReference type="InterPro" id="IPR027443">
    <property type="entry name" value="IPNS-like_sf"/>
</dbReference>